<name>A0A0G1DJW4_9BACT</name>
<reference evidence="3 4" key="1">
    <citation type="journal article" date="2015" name="Nature">
        <title>rRNA introns, odd ribosomes, and small enigmatic genomes across a large radiation of phyla.</title>
        <authorList>
            <person name="Brown C.T."/>
            <person name="Hug L.A."/>
            <person name="Thomas B.C."/>
            <person name="Sharon I."/>
            <person name="Castelle C.J."/>
            <person name="Singh A."/>
            <person name="Wilkins M.J."/>
            <person name="Williams K.H."/>
            <person name="Banfield J.F."/>
        </authorList>
    </citation>
    <scope>NUCLEOTIDE SEQUENCE [LARGE SCALE GENOMIC DNA]</scope>
</reference>
<dbReference type="HAMAP" id="MF_01139">
    <property type="entry name" value="ISPT"/>
    <property type="match status" value="1"/>
</dbReference>
<feature type="binding site" evidence="2">
    <location>
        <position position="12"/>
    </location>
    <ligand>
        <name>Mg(2+)</name>
        <dbReference type="ChEBI" id="CHEBI:18420"/>
    </ligand>
</feature>
<dbReference type="PANTHER" id="PTHR10291:SF0">
    <property type="entry name" value="DEHYDRODOLICHYL DIPHOSPHATE SYNTHASE 2"/>
    <property type="match status" value="1"/>
</dbReference>
<gene>
    <name evidence="3" type="primary">uppS</name>
    <name evidence="3" type="ORF">UV73_C0004G0019</name>
</gene>
<feature type="binding site" evidence="2">
    <location>
        <begin position="13"/>
        <end position="16"/>
    </location>
    <ligand>
        <name>substrate</name>
    </ligand>
</feature>
<evidence type="ECO:0000256" key="1">
    <source>
        <dbReference type="ARBA" id="ARBA00022679"/>
    </source>
</evidence>
<comment type="caution">
    <text evidence="3">The sequence shown here is derived from an EMBL/GenBank/DDBJ whole genome shotgun (WGS) entry which is preliminary data.</text>
</comment>
<organism evidence="3 4">
    <name type="scientific">Candidatus Gottesmanbacteria bacterium GW2011_GWA2_43_14</name>
    <dbReference type="NCBI Taxonomy" id="1618443"/>
    <lineage>
        <taxon>Bacteria</taxon>
        <taxon>Candidatus Gottesmaniibacteriota</taxon>
    </lineage>
</organism>
<feature type="binding site" evidence="2">
    <location>
        <position position="17"/>
    </location>
    <ligand>
        <name>substrate</name>
    </ligand>
</feature>
<dbReference type="PANTHER" id="PTHR10291">
    <property type="entry name" value="DEHYDRODOLICHYL DIPHOSPHATE SYNTHASE FAMILY MEMBER"/>
    <property type="match status" value="1"/>
</dbReference>
<dbReference type="Proteomes" id="UP000034894">
    <property type="component" value="Unassembled WGS sequence"/>
</dbReference>
<comment type="function">
    <text evidence="2">Catalyzes the condensation of isopentenyl diphosphate (IPP) with allylic pyrophosphates generating different type of terpenoids.</text>
</comment>
<evidence type="ECO:0000256" key="2">
    <source>
        <dbReference type="HAMAP-Rule" id="MF_01139"/>
    </source>
</evidence>
<dbReference type="InterPro" id="IPR001441">
    <property type="entry name" value="UPP_synth-like"/>
</dbReference>
<proteinExistence type="inferred from homology"/>
<comment type="subunit">
    <text evidence="2">Homodimer.</text>
</comment>
<dbReference type="GO" id="GO:0045547">
    <property type="term" value="F:ditrans,polycis-polyprenyl diphosphate synthase [(2E,6E)-farnesyl diphosphate specific] activity"/>
    <property type="evidence" value="ECO:0007669"/>
    <property type="project" value="TreeGrafter"/>
</dbReference>
<feature type="active site" description="Proton acceptor" evidence="2">
    <location>
        <position position="60"/>
    </location>
</feature>
<feature type="binding site" evidence="2">
    <location>
        <position position="63"/>
    </location>
    <ligand>
        <name>substrate</name>
    </ligand>
</feature>
<sequence>MVNLQHVAIIMDGNRRWAKEHNRPIFEGHKRGEEKIEPIVDEAIKLGIKYLTFWAFSTENWHRPKKEIDFLMNLYRHVLDRKVDSFHRKKIKINCIGDLERFSDDLKAKTRKWMEKTKDNLAITVNLALSYGGKDEIIRAVNKWLKTDPSGKSKKKDLTPETLGLNLDTAGQPDPDLIIRTGGELRLSGFLLWQSEYSELYFTKVYWPDFTPDQFRKAVKEYHNRKRRFGK</sequence>
<comment type="caution">
    <text evidence="2">Lacks conserved residue(s) required for the propagation of feature annotation.</text>
</comment>
<keyword evidence="1 2" id="KW-0808">Transferase</keyword>
<dbReference type="GO" id="GO:0016094">
    <property type="term" value="P:polyprenol biosynthetic process"/>
    <property type="evidence" value="ECO:0007669"/>
    <property type="project" value="TreeGrafter"/>
</dbReference>
<feature type="binding site" evidence="2">
    <location>
        <position position="61"/>
    </location>
    <ligand>
        <name>substrate</name>
    </ligand>
</feature>
<dbReference type="NCBIfam" id="TIGR00055">
    <property type="entry name" value="uppS"/>
    <property type="match status" value="1"/>
</dbReference>
<dbReference type="PATRIC" id="fig|1618443.3.peg.673"/>
<dbReference type="CDD" id="cd00475">
    <property type="entry name" value="Cis_IPPS"/>
    <property type="match status" value="1"/>
</dbReference>
<dbReference type="STRING" id="1618443.UV73_C0004G0019"/>
<dbReference type="SUPFAM" id="SSF64005">
    <property type="entry name" value="Undecaprenyl diphosphate synthase"/>
    <property type="match status" value="1"/>
</dbReference>
<dbReference type="InterPro" id="IPR036424">
    <property type="entry name" value="UPP_synth-like_sf"/>
</dbReference>
<feature type="binding site" evidence="2">
    <location>
        <begin position="186"/>
        <end position="188"/>
    </location>
    <ligand>
        <name>substrate</name>
    </ligand>
</feature>
<feature type="binding site" evidence="2">
    <location>
        <position position="29"/>
    </location>
    <ligand>
        <name>substrate</name>
    </ligand>
</feature>
<dbReference type="InterPro" id="IPR018520">
    <property type="entry name" value="UPP_synth-like_CS"/>
</dbReference>
<feature type="active site" evidence="2">
    <location>
        <position position="12"/>
    </location>
</feature>
<feature type="binding site" evidence="2">
    <location>
        <position position="180"/>
    </location>
    <ligand>
        <name>substrate</name>
    </ligand>
</feature>
<dbReference type="PROSITE" id="PS01066">
    <property type="entry name" value="UPP_SYNTHASE"/>
    <property type="match status" value="1"/>
</dbReference>
<dbReference type="EMBL" id="LCFP01000004">
    <property type="protein sequence ID" value="KKS97877.1"/>
    <property type="molecule type" value="Genomic_DNA"/>
</dbReference>
<dbReference type="Pfam" id="PF01255">
    <property type="entry name" value="Prenyltransf"/>
    <property type="match status" value="1"/>
</dbReference>
<dbReference type="AlphaFoldDB" id="A0A0G1DJW4"/>
<accession>A0A0G1DJW4</accession>
<evidence type="ECO:0000313" key="3">
    <source>
        <dbReference type="EMBL" id="KKS97877.1"/>
    </source>
</evidence>
<keyword evidence="2" id="KW-0460">Magnesium</keyword>
<dbReference type="FunFam" id="3.40.1180.10:FF:000001">
    <property type="entry name" value="(2E,6E)-farnesyl-diphosphate-specific ditrans,polycis-undecaprenyl-diphosphate synthase"/>
    <property type="match status" value="1"/>
</dbReference>
<dbReference type="Gene3D" id="3.40.1180.10">
    <property type="entry name" value="Decaprenyl diphosphate synthase-like"/>
    <property type="match status" value="1"/>
</dbReference>
<comment type="cofactor">
    <cofactor evidence="2">
        <name>Mg(2+)</name>
        <dbReference type="ChEBI" id="CHEBI:18420"/>
    </cofactor>
    <text evidence="2">Binds 2 magnesium ions per subunit.</text>
</comment>
<feature type="binding site" evidence="2">
    <location>
        <begin position="57"/>
        <end position="59"/>
    </location>
    <ligand>
        <name>substrate</name>
    </ligand>
</feature>
<evidence type="ECO:0000313" key="4">
    <source>
        <dbReference type="Proteomes" id="UP000034894"/>
    </source>
</evidence>
<dbReference type="GO" id="GO:0000287">
    <property type="term" value="F:magnesium ion binding"/>
    <property type="evidence" value="ECO:0007669"/>
    <property type="project" value="UniProtKB-UniRule"/>
</dbReference>
<dbReference type="EC" id="2.5.1.-" evidence="2"/>
<keyword evidence="2" id="KW-0479">Metal-binding</keyword>
<protein>
    <recommendedName>
        <fullName evidence="2">Isoprenyl transferase</fullName>
        <ecNumber evidence="2">2.5.1.-</ecNumber>
    </recommendedName>
</protein>
<feature type="binding site" evidence="2">
    <location>
        <position position="199"/>
    </location>
    <ligand>
        <name>Mg(2+)</name>
        <dbReference type="ChEBI" id="CHEBI:18420"/>
    </ligand>
</feature>
<comment type="similarity">
    <text evidence="2">Belongs to the UPP synthase family.</text>
</comment>